<keyword evidence="4" id="KW-0411">Iron-sulfur</keyword>
<dbReference type="InterPro" id="IPR014349">
    <property type="entry name" value="Rieske_Fe-S_prot"/>
</dbReference>
<dbReference type="GO" id="GO:0046872">
    <property type="term" value="F:metal ion binding"/>
    <property type="evidence" value="ECO:0007669"/>
    <property type="project" value="UniProtKB-KW"/>
</dbReference>
<dbReference type="InterPro" id="IPR036922">
    <property type="entry name" value="Rieske_2Fe-2S_sf"/>
</dbReference>
<keyword evidence="6" id="KW-0812">Transmembrane</keyword>
<proteinExistence type="predicted"/>
<evidence type="ECO:0000256" key="5">
    <source>
        <dbReference type="ARBA" id="ARBA00023157"/>
    </source>
</evidence>
<dbReference type="GO" id="GO:0051537">
    <property type="term" value="F:2 iron, 2 sulfur cluster binding"/>
    <property type="evidence" value="ECO:0007669"/>
    <property type="project" value="UniProtKB-KW"/>
</dbReference>
<evidence type="ECO:0000256" key="2">
    <source>
        <dbReference type="ARBA" id="ARBA00022723"/>
    </source>
</evidence>
<dbReference type="STRING" id="1300222.I532_18038"/>
<organism evidence="8 9">
    <name type="scientific">Brevibacillus borstelensis AK1</name>
    <dbReference type="NCBI Taxonomy" id="1300222"/>
    <lineage>
        <taxon>Bacteria</taxon>
        <taxon>Bacillati</taxon>
        <taxon>Bacillota</taxon>
        <taxon>Bacilli</taxon>
        <taxon>Bacillales</taxon>
        <taxon>Paenibacillaceae</taxon>
        <taxon>Brevibacillus</taxon>
    </lineage>
</organism>
<keyword evidence="2" id="KW-0479">Metal-binding</keyword>
<keyword evidence="1" id="KW-0001">2Fe-2S</keyword>
<keyword evidence="5" id="KW-1015">Disulfide bond</keyword>
<evidence type="ECO:0000256" key="1">
    <source>
        <dbReference type="ARBA" id="ARBA00022714"/>
    </source>
</evidence>
<evidence type="ECO:0000256" key="6">
    <source>
        <dbReference type="SAM" id="Phobius"/>
    </source>
</evidence>
<evidence type="ECO:0000256" key="3">
    <source>
        <dbReference type="ARBA" id="ARBA00023004"/>
    </source>
</evidence>
<dbReference type="Gene3D" id="2.102.10.10">
    <property type="entry name" value="Rieske [2Fe-2S] iron-sulphur domain"/>
    <property type="match status" value="1"/>
</dbReference>
<accession>M8D5C0</accession>
<keyword evidence="6" id="KW-0472">Membrane</keyword>
<dbReference type="AlphaFoldDB" id="M8D5C0"/>
<sequence>MSDDKRVGNVPERDDNYTHNIHRSNERSLDRRAFMKTVLGGVGLFAVSTLPWGTLAAKQLLAPGSGKYPRKKIVEAEAVKTGEAVEFFYPSDHEGALLVRVGEDEWRAYQNACTHLKCPVFWSTEKNELLCPCHHGKFDVMTGEPLAGPPRRALPEIELEIEGGSIYAIGVKPYET</sequence>
<dbReference type="PROSITE" id="PS51318">
    <property type="entry name" value="TAT"/>
    <property type="match status" value="1"/>
</dbReference>
<evidence type="ECO:0000313" key="8">
    <source>
        <dbReference type="EMBL" id="EMT51479.1"/>
    </source>
</evidence>
<gene>
    <name evidence="8" type="ORF">I532_18038</name>
</gene>
<keyword evidence="6" id="KW-1133">Transmembrane helix</keyword>
<dbReference type="PROSITE" id="PS51296">
    <property type="entry name" value="RIESKE"/>
    <property type="match status" value="1"/>
</dbReference>
<dbReference type="PANTHER" id="PTHR10134">
    <property type="entry name" value="CYTOCHROME B-C1 COMPLEX SUBUNIT RIESKE, MITOCHONDRIAL"/>
    <property type="match status" value="1"/>
</dbReference>
<comment type="caution">
    <text evidence="8">The sequence shown here is derived from an EMBL/GenBank/DDBJ whole genome shotgun (WGS) entry which is preliminary data.</text>
</comment>
<dbReference type="InterPro" id="IPR006311">
    <property type="entry name" value="TAT_signal"/>
</dbReference>
<dbReference type="GO" id="GO:0004497">
    <property type="term" value="F:monooxygenase activity"/>
    <property type="evidence" value="ECO:0007669"/>
    <property type="project" value="UniProtKB-ARBA"/>
</dbReference>
<dbReference type="OrthoDB" id="9802613at2"/>
<dbReference type="Proteomes" id="UP000012081">
    <property type="component" value="Unassembled WGS sequence"/>
</dbReference>
<keyword evidence="3" id="KW-0408">Iron</keyword>
<evidence type="ECO:0000256" key="4">
    <source>
        <dbReference type="ARBA" id="ARBA00023014"/>
    </source>
</evidence>
<dbReference type="Pfam" id="PF00355">
    <property type="entry name" value="Rieske"/>
    <property type="match status" value="1"/>
</dbReference>
<dbReference type="InterPro" id="IPR017941">
    <property type="entry name" value="Rieske_2Fe-2S"/>
</dbReference>
<dbReference type="PATRIC" id="fig|1300222.3.peg.3783"/>
<feature type="transmembrane region" description="Helical" evidence="6">
    <location>
        <begin position="33"/>
        <end position="53"/>
    </location>
</feature>
<dbReference type="SUPFAM" id="SSF50022">
    <property type="entry name" value="ISP domain"/>
    <property type="match status" value="1"/>
</dbReference>
<feature type="domain" description="Rieske" evidence="7">
    <location>
        <begin position="71"/>
        <end position="168"/>
    </location>
</feature>
<dbReference type="GO" id="GO:0016705">
    <property type="term" value="F:oxidoreductase activity, acting on paired donors, with incorporation or reduction of molecular oxygen"/>
    <property type="evidence" value="ECO:0007669"/>
    <property type="project" value="UniProtKB-ARBA"/>
</dbReference>
<name>M8D5C0_9BACL</name>
<reference evidence="8 9" key="1">
    <citation type="submission" date="2013-03" db="EMBL/GenBank/DDBJ databases">
        <title>Assembly of a new bacterial strain Brevibacillus borstelensis AK1.</title>
        <authorList>
            <person name="Rajan I."/>
            <person name="PoliReddy D."/>
            <person name="Sugumar T."/>
            <person name="Rathinam K."/>
            <person name="Alqarawi S."/>
            <person name="Khalil A.B."/>
            <person name="Sivakumar N."/>
        </authorList>
    </citation>
    <scope>NUCLEOTIDE SEQUENCE [LARGE SCALE GENOMIC DNA]</scope>
    <source>
        <strain evidence="8 9">AK1</strain>
    </source>
</reference>
<dbReference type="RefSeq" id="WP_003389945.1">
    <property type="nucleotide sequence ID" value="NZ_APBN01000008.1"/>
</dbReference>
<dbReference type="EMBL" id="APBN01000008">
    <property type="protein sequence ID" value="EMT51479.1"/>
    <property type="molecule type" value="Genomic_DNA"/>
</dbReference>
<keyword evidence="9" id="KW-1185">Reference proteome</keyword>
<protein>
    <submittedName>
        <fullName evidence="8">Putative Rieske iron-sulfur protein</fullName>
    </submittedName>
</protein>
<evidence type="ECO:0000313" key="9">
    <source>
        <dbReference type="Proteomes" id="UP000012081"/>
    </source>
</evidence>
<evidence type="ECO:0000259" key="7">
    <source>
        <dbReference type="PROSITE" id="PS51296"/>
    </source>
</evidence>